<reference evidence="8 9" key="1">
    <citation type="submission" date="2015-08" db="EMBL/GenBank/DDBJ databases">
        <title>Ancestral chromatin configuration constrains chromatin evolution on differentiating sex chromosomes in Drosophila.</title>
        <authorList>
            <person name="Zhou Q."/>
            <person name="Bachtrog D."/>
        </authorList>
    </citation>
    <scope>NUCLEOTIDE SEQUENCE [LARGE SCALE GENOMIC DNA]</scope>
    <source>
        <tissue evidence="8">Whole larvae</tissue>
    </source>
</reference>
<comment type="subcellular location">
    <subcellularLocation>
        <location evidence="1">Nucleus</location>
        <location evidence="1">Nucleolus</location>
    </subcellularLocation>
</comment>
<feature type="compositionally biased region" description="Basic and acidic residues" evidence="7">
    <location>
        <begin position="178"/>
        <end position="198"/>
    </location>
</feature>
<keyword evidence="5" id="KW-0539">Nucleus</keyword>
<dbReference type="PANTHER" id="PTHR14577:SF0">
    <property type="entry name" value="NUCLEOLAR PROTEIN 12"/>
    <property type="match status" value="1"/>
</dbReference>
<dbReference type="InterPro" id="IPR019186">
    <property type="entry name" value="Nucleolar_protein_12"/>
</dbReference>
<keyword evidence="9" id="KW-1185">Reference proteome</keyword>
<proteinExistence type="inferred from homology"/>
<organism evidence="8 9">
    <name type="scientific">Drosophila busckii</name>
    <name type="common">Fruit fly</name>
    <dbReference type="NCBI Taxonomy" id="30019"/>
    <lineage>
        <taxon>Eukaryota</taxon>
        <taxon>Metazoa</taxon>
        <taxon>Ecdysozoa</taxon>
        <taxon>Arthropoda</taxon>
        <taxon>Hexapoda</taxon>
        <taxon>Insecta</taxon>
        <taxon>Pterygota</taxon>
        <taxon>Neoptera</taxon>
        <taxon>Endopterygota</taxon>
        <taxon>Diptera</taxon>
        <taxon>Brachycera</taxon>
        <taxon>Muscomorpha</taxon>
        <taxon>Ephydroidea</taxon>
        <taxon>Drosophilidae</taxon>
        <taxon>Drosophila</taxon>
    </lineage>
</organism>
<evidence type="ECO:0000256" key="7">
    <source>
        <dbReference type="SAM" id="MobiDB-lite"/>
    </source>
</evidence>
<dbReference type="GO" id="GO:0019843">
    <property type="term" value="F:rRNA binding"/>
    <property type="evidence" value="ECO:0007669"/>
    <property type="project" value="TreeGrafter"/>
</dbReference>
<feature type="non-terminal residue" evidence="8">
    <location>
        <position position="1"/>
    </location>
</feature>
<dbReference type="GO" id="GO:0005730">
    <property type="term" value="C:nucleolus"/>
    <property type="evidence" value="ECO:0007669"/>
    <property type="project" value="UniProtKB-SubCell"/>
</dbReference>
<dbReference type="OrthoDB" id="551633at2759"/>
<dbReference type="Pfam" id="PF09805">
    <property type="entry name" value="Nop25"/>
    <property type="match status" value="1"/>
</dbReference>
<feature type="region of interest" description="Disordered" evidence="7">
    <location>
        <begin position="92"/>
        <end position="157"/>
    </location>
</feature>
<evidence type="ECO:0000256" key="5">
    <source>
        <dbReference type="ARBA" id="ARBA00023242"/>
    </source>
</evidence>
<keyword evidence="4 6" id="KW-0175">Coiled coil</keyword>
<feature type="compositionally biased region" description="Basic residues" evidence="7">
    <location>
        <begin position="203"/>
        <end position="215"/>
    </location>
</feature>
<feature type="coiled-coil region" evidence="6">
    <location>
        <begin position="11"/>
        <end position="38"/>
    </location>
</feature>
<dbReference type="Proteomes" id="UP000494163">
    <property type="component" value="Chromosome 3L"/>
</dbReference>
<evidence type="ECO:0000256" key="2">
    <source>
        <dbReference type="ARBA" id="ARBA00007175"/>
    </source>
</evidence>
<protein>
    <recommendedName>
        <fullName evidence="3">Nucleolar protein 12</fullName>
    </recommendedName>
</protein>
<sequence length="242" mass="28440">EFLTGFRKRKNERRSRAKADLERNLKEERVRIRQEVKDGFKHMKKSFEPLRELTEADKLEAGTEDAYEDDEVQVKIVELSTNEMAAQRNMLGTNTADDSDEEEVAPEESENEGQQTNLIPGMDFDINAKRKRKAGTDDEEEEGSRWNQTQRDIKSKKELDKLMKTKTLKKMKKSKLFKMKERMDKKANLKKTIRDRNNTIKNVPKHHRTKLKHGKAQIGNPTRYRKGRMIDKKSLRRKHGAD</sequence>
<name>A0A0M4EYT0_DROBS</name>
<evidence type="ECO:0000256" key="3">
    <source>
        <dbReference type="ARBA" id="ARBA00015520"/>
    </source>
</evidence>
<evidence type="ECO:0000256" key="6">
    <source>
        <dbReference type="SAM" id="Coils"/>
    </source>
</evidence>
<gene>
    <name evidence="8" type="ORF">Dbus_chr3Lg586</name>
</gene>
<evidence type="ECO:0000256" key="1">
    <source>
        <dbReference type="ARBA" id="ARBA00004604"/>
    </source>
</evidence>
<accession>A0A0M4EYT0</accession>
<evidence type="ECO:0000256" key="4">
    <source>
        <dbReference type="ARBA" id="ARBA00023054"/>
    </source>
</evidence>
<comment type="similarity">
    <text evidence="2">Belongs to the RRP17 family.</text>
</comment>
<evidence type="ECO:0000313" key="8">
    <source>
        <dbReference type="EMBL" id="ALC43420.1"/>
    </source>
</evidence>
<dbReference type="STRING" id="30019.A0A0M4EYT0"/>
<dbReference type="EMBL" id="CP012525">
    <property type="protein sequence ID" value="ALC43420.1"/>
    <property type="molecule type" value="Genomic_DNA"/>
</dbReference>
<dbReference type="AlphaFoldDB" id="A0A0M4EYT0"/>
<feature type="compositionally biased region" description="Acidic residues" evidence="7">
    <location>
        <begin position="97"/>
        <end position="111"/>
    </location>
</feature>
<dbReference type="OMA" id="GMDFDPN"/>
<dbReference type="PANTHER" id="PTHR14577">
    <property type="entry name" value="NUCLEOLAR PROTEIN 12"/>
    <property type="match status" value="1"/>
</dbReference>
<feature type="region of interest" description="Disordered" evidence="7">
    <location>
        <begin position="170"/>
        <end position="242"/>
    </location>
</feature>
<evidence type="ECO:0000313" key="9">
    <source>
        <dbReference type="Proteomes" id="UP000494163"/>
    </source>
</evidence>